<proteinExistence type="predicted"/>
<feature type="non-terminal residue" evidence="1">
    <location>
        <position position="1"/>
    </location>
</feature>
<sequence>LAAVEMELEDTRGEAWVHFKEMLAASIAHDQMATTPKRLGPDGSRRYRWGDEELMANASSDLVTYDGHSIFGA</sequence>
<evidence type="ECO:0000313" key="1">
    <source>
        <dbReference type="EMBL" id="KKK96765.1"/>
    </source>
</evidence>
<protein>
    <submittedName>
        <fullName evidence="1">Uncharacterized protein</fullName>
    </submittedName>
</protein>
<dbReference type="AlphaFoldDB" id="A0A0F9AEQ2"/>
<accession>A0A0F9AEQ2</accession>
<organism evidence="1">
    <name type="scientific">marine sediment metagenome</name>
    <dbReference type="NCBI Taxonomy" id="412755"/>
    <lineage>
        <taxon>unclassified sequences</taxon>
        <taxon>metagenomes</taxon>
        <taxon>ecological metagenomes</taxon>
    </lineage>
</organism>
<gene>
    <name evidence="1" type="ORF">LCGC14_2659470</name>
</gene>
<comment type="caution">
    <text evidence="1">The sequence shown here is derived from an EMBL/GenBank/DDBJ whole genome shotgun (WGS) entry which is preliminary data.</text>
</comment>
<name>A0A0F9AEQ2_9ZZZZ</name>
<reference evidence="1" key="1">
    <citation type="journal article" date="2015" name="Nature">
        <title>Complex archaea that bridge the gap between prokaryotes and eukaryotes.</title>
        <authorList>
            <person name="Spang A."/>
            <person name="Saw J.H."/>
            <person name="Jorgensen S.L."/>
            <person name="Zaremba-Niedzwiedzka K."/>
            <person name="Martijn J."/>
            <person name="Lind A.E."/>
            <person name="van Eijk R."/>
            <person name="Schleper C."/>
            <person name="Guy L."/>
            <person name="Ettema T.J."/>
        </authorList>
    </citation>
    <scope>NUCLEOTIDE SEQUENCE</scope>
</reference>
<dbReference type="EMBL" id="LAZR01046338">
    <property type="protein sequence ID" value="KKK96765.1"/>
    <property type="molecule type" value="Genomic_DNA"/>
</dbReference>